<feature type="region of interest" description="Disordered" evidence="1">
    <location>
        <begin position="1"/>
        <end position="201"/>
    </location>
</feature>
<keyword evidence="3" id="KW-1185">Reference proteome</keyword>
<sequence length="327" mass="34500">NASRGSVSGANNPSYTARREAAASNVTRPQPSSSSSTQRPSSSSTATPKPSTTVPTSQRPGSSSSTSRGPSVPSSNTQKPSNPTSVPRPSSSNTTTPKPSGYSTTTQKPGSSSTSRGASSDSAGQRSSSSSSSGSSYSSEKTNFKFTGKFEKTSEKSSWTNKVGSKASGGGGGGKNSSPENSDDESTGKTSPRNKRKEPEANKEKLFWGLWSQYEKEMRNGTEYARIGSYLYTRHAIENMYPVHIVGGVKGRVAGHTSENHPPTGLSPKFVEHIINSRNTKVPHVKNGVSRIAHIEGTFKVVTEGDLVITIVRSSEGFKEDKGKGRG</sequence>
<dbReference type="EMBL" id="JSWE01000236">
    <property type="protein sequence ID" value="KIE04076.1"/>
    <property type="molecule type" value="Genomic_DNA"/>
</dbReference>
<evidence type="ECO:0000313" key="2">
    <source>
        <dbReference type="EMBL" id="KIE04076.1"/>
    </source>
</evidence>
<proteinExistence type="predicted"/>
<dbReference type="RefSeq" id="WP_204367901.1">
    <property type="nucleotide sequence ID" value="NZ_JSWE01000236.1"/>
</dbReference>
<accession>A0A0C1MW34</accession>
<comment type="caution">
    <text evidence="2">The sequence shown here is derived from an EMBL/GenBank/DDBJ whole genome shotgun (WGS) entry which is preliminary data.</text>
</comment>
<dbReference type="STRING" id="86105.NF27_JT00030"/>
<dbReference type="Proteomes" id="UP000031258">
    <property type="component" value="Unassembled WGS sequence"/>
</dbReference>
<protein>
    <submittedName>
        <fullName evidence="2">Uncharacterized protein</fullName>
    </submittedName>
</protein>
<feature type="non-terminal residue" evidence="2">
    <location>
        <position position="1"/>
    </location>
</feature>
<evidence type="ECO:0000256" key="1">
    <source>
        <dbReference type="SAM" id="MobiDB-lite"/>
    </source>
</evidence>
<feature type="compositionally biased region" description="Polar residues" evidence="1">
    <location>
        <begin position="1"/>
        <end position="15"/>
    </location>
</feature>
<evidence type="ECO:0000313" key="3">
    <source>
        <dbReference type="Proteomes" id="UP000031258"/>
    </source>
</evidence>
<feature type="compositionally biased region" description="Low complexity" evidence="1">
    <location>
        <begin position="110"/>
        <end position="139"/>
    </location>
</feature>
<name>A0A0C1MW34_9RICK</name>
<dbReference type="AlphaFoldDB" id="A0A0C1MW34"/>
<gene>
    <name evidence="2" type="ORF">NF27_JT00030</name>
</gene>
<reference evidence="2 3" key="1">
    <citation type="submission" date="2014-11" db="EMBL/GenBank/DDBJ databases">
        <title>A Rickettsiales Symbiont of Amoebae With Ancient Features.</title>
        <authorList>
            <person name="Schulz F."/>
            <person name="Martijn J."/>
            <person name="Wascher F."/>
            <person name="Kostanjsek R."/>
            <person name="Ettema T.J."/>
            <person name="Horn M."/>
        </authorList>
    </citation>
    <scope>NUCLEOTIDE SEQUENCE [LARGE SCALE GENOMIC DNA]</scope>
    <source>
        <strain evidence="2 3">UWC36</strain>
    </source>
</reference>
<organism evidence="2 3">
    <name type="scientific">Candidatus Jidaibacter acanthamoebae</name>
    <dbReference type="NCBI Taxonomy" id="86105"/>
    <lineage>
        <taxon>Bacteria</taxon>
        <taxon>Pseudomonadati</taxon>
        <taxon>Pseudomonadota</taxon>
        <taxon>Alphaproteobacteria</taxon>
        <taxon>Rickettsiales</taxon>
        <taxon>Candidatus Midichloriaceae</taxon>
        <taxon>Candidatus Jidaibacter</taxon>
    </lineage>
</organism>
<feature type="compositionally biased region" description="Low complexity" evidence="1">
    <location>
        <begin position="27"/>
        <end position="100"/>
    </location>
</feature>